<protein>
    <submittedName>
        <fullName evidence="4">Response regulator receiver protein</fullName>
    </submittedName>
</protein>
<dbReference type="CDD" id="cd17552">
    <property type="entry name" value="REC_RR468-like"/>
    <property type="match status" value="1"/>
</dbReference>
<evidence type="ECO:0000259" key="3">
    <source>
        <dbReference type="PROSITE" id="PS50110"/>
    </source>
</evidence>
<dbReference type="EMBL" id="CP001291">
    <property type="protein sequence ID" value="ACK70157.1"/>
    <property type="molecule type" value="Genomic_DNA"/>
</dbReference>
<dbReference type="STRING" id="65393.PCC7424_1722"/>
<dbReference type="InterPro" id="IPR011006">
    <property type="entry name" value="CheY-like_superfamily"/>
</dbReference>
<dbReference type="OrthoDB" id="424582at2"/>
<dbReference type="PANTHER" id="PTHR44591">
    <property type="entry name" value="STRESS RESPONSE REGULATOR PROTEIN 1"/>
    <property type="match status" value="1"/>
</dbReference>
<dbReference type="SUPFAM" id="SSF52172">
    <property type="entry name" value="CheY-like"/>
    <property type="match status" value="1"/>
</dbReference>
<keyword evidence="5" id="KW-1185">Reference proteome</keyword>
<dbReference type="KEGG" id="cyc:PCC7424_1722"/>
<dbReference type="AlphaFoldDB" id="B7KB47"/>
<evidence type="ECO:0000256" key="1">
    <source>
        <dbReference type="ARBA" id="ARBA00022553"/>
    </source>
</evidence>
<organism evidence="4 5">
    <name type="scientific">Gloeothece citriformis (strain PCC 7424)</name>
    <name type="common">Cyanothece sp. (strain PCC 7424)</name>
    <dbReference type="NCBI Taxonomy" id="65393"/>
    <lineage>
        <taxon>Bacteria</taxon>
        <taxon>Bacillati</taxon>
        <taxon>Cyanobacteriota</taxon>
        <taxon>Cyanophyceae</taxon>
        <taxon>Oscillatoriophycideae</taxon>
        <taxon>Chroococcales</taxon>
        <taxon>Aphanothecaceae</taxon>
        <taxon>Gloeothece</taxon>
        <taxon>Gloeothece citriformis</taxon>
    </lineage>
</organism>
<gene>
    <name evidence="4" type="ordered locus">PCC7424_1722</name>
</gene>
<keyword evidence="1 2" id="KW-0597">Phosphoprotein</keyword>
<sequence length="123" mass="13870">MSKRILVVDDEKDIRRVVQISLEKFAGWEAILAQSGQEGLLKAKTQSLDAILLDISMPDLDGFQFFEQLQSDPVTCSIPVILLTAKVLPRDYQGFKDMGVAGIIPKPFNPLTIWQQIAEILRW</sequence>
<feature type="modified residue" description="4-aspartylphosphate" evidence="2">
    <location>
        <position position="54"/>
    </location>
</feature>
<proteinExistence type="predicted"/>
<feature type="domain" description="Response regulatory" evidence="3">
    <location>
        <begin position="4"/>
        <end position="121"/>
    </location>
</feature>
<name>B7KB47_GLOC7</name>
<dbReference type="InterPro" id="IPR001789">
    <property type="entry name" value="Sig_transdc_resp-reg_receiver"/>
</dbReference>
<dbReference type="Pfam" id="PF00072">
    <property type="entry name" value="Response_reg"/>
    <property type="match status" value="1"/>
</dbReference>
<dbReference type="SMART" id="SM00448">
    <property type="entry name" value="REC"/>
    <property type="match status" value="1"/>
</dbReference>
<dbReference type="Proteomes" id="UP000002384">
    <property type="component" value="Chromosome"/>
</dbReference>
<dbReference type="PANTHER" id="PTHR44591:SF22">
    <property type="entry name" value="CHEY SUBFAMILY"/>
    <property type="match status" value="1"/>
</dbReference>
<dbReference type="InterPro" id="IPR050595">
    <property type="entry name" value="Bact_response_regulator"/>
</dbReference>
<dbReference type="eggNOG" id="COG0745">
    <property type="taxonomic scope" value="Bacteria"/>
</dbReference>
<evidence type="ECO:0000313" key="5">
    <source>
        <dbReference type="Proteomes" id="UP000002384"/>
    </source>
</evidence>
<evidence type="ECO:0000256" key="2">
    <source>
        <dbReference type="PROSITE-ProRule" id="PRU00169"/>
    </source>
</evidence>
<dbReference type="GO" id="GO:0000160">
    <property type="term" value="P:phosphorelay signal transduction system"/>
    <property type="evidence" value="ECO:0007669"/>
    <property type="project" value="InterPro"/>
</dbReference>
<dbReference type="PROSITE" id="PS50110">
    <property type="entry name" value="RESPONSE_REGULATORY"/>
    <property type="match status" value="1"/>
</dbReference>
<accession>B7KB47</accession>
<dbReference type="RefSeq" id="WP_012599100.1">
    <property type="nucleotide sequence ID" value="NC_011729.1"/>
</dbReference>
<evidence type="ECO:0000313" key="4">
    <source>
        <dbReference type="EMBL" id="ACK70157.1"/>
    </source>
</evidence>
<dbReference type="Gene3D" id="3.40.50.2300">
    <property type="match status" value="1"/>
</dbReference>
<reference evidence="5" key="1">
    <citation type="journal article" date="2011" name="MBio">
        <title>Novel metabolic attributes of the genus Cyanothece, comprising a group of unicellular nitrogen-fixing Cyanobacteria.</title>
        <authorList>
            <person name="Bandyopadhyay A."/>
            <person name="Elvitigala T."/>
            <person name="Welsh E."/>
            <person name="Stockel J."/>
            <person name="Liberton M."/>
            <person name="Min H."/>
            <person name="Sherman L.A."/>
            <person name="Pakrasi H.B."/>
        </authorList>
    </citation>
    <scope>NUCLEOTIDE SEQUENCE [LARGE SCALE GENOMIC DNA]</scope>
    <source>
        <strain evidence="5">PCC 7424</strain>
    </source>
</reference>
<dbReference type="HOGENOM" id="CLU_000445_69_17_3"/>